<comment type="caution">
    <text evidence="1">The sequence shown here is derived from an EMBL/GenBank/DDBJ whole genome shotgun (WGS) entry which is preliminary data.</text>
</comment>
<protein>
    <submittedName>
        <fullName evidence="1">Uncharacterized protein</fullName>
    </submittedName>
</protein>
<keyword evidence="2" id="KW-1185">Reference proteome</keyword>
<gene>
    <name evidence="1" type="ORF">QFC20_000056</name>
</gene>
<name>A0ACC2X1Y6_9TREE</name>
<evidence type="ECO:0000313" key="1">
    <source>
        <dbReference type="EMBL" id="KAJ9117778.1"/>
    </source>
</evidence>
<accession>A0ACC2X1Y6</accession>
<proteinExistence type="predicted"/>
<dbReference type="Proteomes" id="UP001230649">
    <property type="component" value="Unassembled WGS sequence"/>
</dbReference>
<evidence type="ECO:0000313" key="2">
    <source>
        <dbReference type="Proteomes" id="UP001230649"/>
    </source>
</evidence>
<reference evidence="1" key="1">
    <citation type="submission" date="2023-04" db="EMBL/GenBank/DDBJ databases">
        <title>Draft Genome sequencing of Naganishia species isolated from polar environments using Oxford Nanopore Technology.</title>
        <authorList>
            <person name="Leo P."/>
            <person name="Venkateswaran K."/>
        </authorList>
    </citation>
    <scope>NUCLEOTIDE SEQUENCE</scope>
    <source>
        <strain evidence="1">MNA-CCFEE 5262</strain>
    </source>
</reference>
<sequence length="721" mass="78256">MNGRAPPRKGENFELRAELNSEYRDRRADAIKRVIANMTVGKDVSGLFPDVLKNMDTADQNPLIRALAIRTMSTLRAEKILSYLGDPLSRCLRDENPYVRKTAALCVAKVYELKPELCVDHGFIDVLRDLVGDGNPMVVANAVTALSDIHEASILAAQNGFGGGTSRGEDDEESASPTIPAQKFIIDGPTLSRILLALNECSEWGRIALLNALAKYQASGPEESEHICERVMPQFQHANGAVVLGAVKVIMIHMRNVQRQELVAQLIKKMAPPLVTLISSAPEVQWVALRNINLLLQKRPDILANEMRVFFCKYNDPPYVKVEKLDVMVRLASERNVNTLLGELKEYASEVDVDFVRKAVKAIGQTAIKIESAAPRCVQVLLDLIQTRVSYVVQEAVVVIKDIFRKYPHSYEAVIPTLCPNLDELDEPEAKASLIWIIGEYAEKIENADELLAIFLDGFKEESYAVQLQTVTAIVKLFLKKPDHAQAIVQRVLQTATKDSDNPDVRDKAYVYWRLLSTDPAAAKAVVLSVRPPISLPNTTVAPAVLEELLGGISSLASVYHKPAATFIGKGRYGVDEMSKRRADFEDADTSTQKALETVVAGQKSENLLDFDADEPSIADTSIGTNTVPASFAPSSAAIASVAAAKSPLDELMDLFSNSNLSAPTNAPGLSVTSPTGPSMQAAAAASSPFDFDGLAGFGGTSTTKPSGAPKAQSEDLLGLF</sequence>
<dbReference type="EMBL" id="JASBWS010000001">
    <property type="protein sequence ID" value="KAJ9117778.1"/>
    <property type="molecule type" value="Genomic_DNA"/>
</dbReference>
<organism evidence="1 2">
    <name type="scientific">Naganishia adeliensis</name>
    <dbReference type="NCBI Taxonomy" id="92952"/>
    <lineage>
        <taxon>Eukaryota</taxon>
        <taxon>Fungi</taxon>
        <taxon>Dikarya</taxon>
        <taxon>Basidiomycota</taxon>
        <taxon>Agaricomycotina</taxon>
        <taxon>Tremellomycetes</taxon>
        <taxon>Filobasidiales</taxon>
        <taxon>Filobasidiaceae</taxon>
        <taxon>Naganishia</taxon>
    </lineage>
</organism>